<dbReference type="Pfam" id="PF00326">
    <property type="entry name" value="Peptidase_S9"/>
    <property type="match status" value="1"/>
</dbReference>
<proteinExistence type="predicted"/>
<reference evidence="5 6" key="1">
    <citation type="submission" date="2019-02" db="EMBL/GenBank/DDBJ databases">
        <title>Deep-cultivation of Planctomycetes and their phenomic and genomic characterization uncovers novel biology.</title>
        <authorList>
            <person name="Wiegand S."/>
            <person name="Jogler M."/>
            <person name="Boedeker C."/>
            <person name="Pinto D."/>
            <person name="Vollmers J."/>
            <person name="Rivas-Marin E."/>
            <person name="Kohn T."/>
            <person name="Peeters S.H."/>
            <person name="Heuer A."/>
            <person name="Rast P."/>
            <person name="Oberbeckmann S."/>
            <person name="Bunk B."/>
            <person name="Jeske O."/>
            <person name="Meyerdierks A."/>
            <person name="Storesund J.E."/>
            <person name="Kallscheuer N."/>
            <person name="Luecker S."/>
            <person name="Lage O.M."/>
            <person name="Pohl T."/>
            <person name="Merkel B.J."/>
            <person name="Hornburger P."/>
            <person name="Mueller R.-W."/>
            <person name="Bruemmer F."/>
            <person name="Labrenz M."/>
            <person name="Spormann A.M."/>
            <person name="Op Den Camp H."/>
            <person name="Overmann J."/>
            <person name="Amann R."/>
            <person name="Jetten M.S.M."/>
            <person name="Mascher T."/>
            <person name="Medema M.H."/>
            <person name="Devos D.P."/>
            <person name="Kaster A.-K."/>
            <person name="Ovreas L."/>
            <person name="Rohde M."/>
            <person name="Galperin M.Y."/>
            <person name="Jogler C."/>
        </authorList>
    </citation>
    <scope>NUCLEOTIDE SEQUENCE [LARGE SCALE GENOMIC DNA]</scope>
    <source>
        <strain evidence="5 6">KOR34</strain>
    </source>
</reference>
<keyword evidence="2" id="KW-0732">Signal</keyword>
<sequence precursor="true">MPSRPPLLVVATLLACFVATVMVDRTAAEPTGGAGALQDADRPKSPQQRRWRRRGEDGVYKASIEPHWLADSSMFWYRNELPEGVREYVLIDAEKNSRQPAFDHQRLASAISEATQTEVTPDKLDLAGVELTPELDAMRFSFGGDRYRCDLQSYELTSSDVAEPDEGDNRQRGWRGRRGGPNERAVSPDGKWEAFVRDHNVVFCEADGGEEVTLTDDGVADCHYGMLDWSPDSKRLVAFRITPGDDKQVHLLESAPQGGGRAVLHSRVYPLPGDRMASYELNLFDPETNDHTKPDVDRIEFGWPRVAWRPDGRSLAYTQVDRGHKRLRVIKIDSRTGEAATIVDESSDTFIWTEHTENLSLDLVNWLEDAEELIYVSEADGWRHLYLYDAAKGALKNQITQGEYVVRGIERIDEENRQVWFSASGKNSDQDPYFLHHYRVDFDGKNLVALTSGNGDHRVQYSPDRRYLVDTSSRVDAPPVHELRSCRDGALIRKLEEADISELKNKGWRPLEVFHAKGRDGKTDIWGVISLPSDFDPAKTYPVIESIYAGPQGSFVPKSFRASNRYSSIADLGFVVVQIDGMGTANRSKAFHDVCWHNLKDAGFPDRILWMKAAAKERPYMDLTRVGVYGGSAGGQNATGALLFHPDFYKVGVSGCGCHDNRMDKSSWNEQWMGYPVGPQYAESSNIDNAHRLQGDLMLILGGMDNNVPPESTFRLVDALVKADKDFEFVFVPGAGHGMGGQYGFRRMQEFFVEQLVSKPASGPSKAGIADQGAAGANSPEPAGAASGKDEAT</sequence>
<feature type="region of interest" description="Disordered" evidence="1">
    <location>
        <begin position="760"/>
        <end position="793"/>
    </location>
</feature>
<dbReference type="InterPro" id="IPR029058">
    <property type="entry name" value="AB_hydrolase_fold"/>
</dbReference>
<dbReference type="GO" id="GO:0006508">
    <property type="term" value="P:proteolysis"/>
    <property type="evidence" value="ECO:0007669"/>
    <property type="project" value="InterPro"/>
</dbReference>
<evidence type="ECO:0000313" key="6">
    <source>
        <dbReference type="Proteomes" id="UP000316714"/>
    </source>
</evidence>
<keyword evidence="6" id="KW-1185">Reference proteome</keyword>
<evidence type="ECO:0000256" key="2">
    <source>
        <dbReference type="SAM" id="SignalP"/>
    </source>
</evidence>
<gene>
    <name evidence="5" type="primary">ptpA_1</name>
    <name evidence="5" type="ORF">KOR34_14930</name>
</gene>
<dbReference type="EMBL" id="SIHJ01000001">
    <property type="protein sequence ID" value="TWT36587.1"/>
    <property type="molecule type" value="Genomic_DNA"/>
</dbReference>
<feature type="region of interest" description="Disordered" evidence="1">
    <location>
        <begin position="30"/>
        <end position="56"/>
    </location>
</feature>
<dbReference type="SUPFAM" id="SSF82171">
    <property type="entry name" value="DPP6 N-terminal domain-like"/>
    <property type="match status" value="1"/>
</dbReference>
<evidence type="ECO:0000256" key="1">
    <source>
        <dbReference type="SAM" id="MobiDB-lite"/>
    </source>
</evidence>
<name>A0A5C5VF61_9BACT</name>
<feature type="domain" description="Peptidase S9 prolyl oligopeptidase catalytic" evidence="3">
    <location>
        <begin position="563"/>
        <end position="756"/>
    </location>
</feature>
<dbReference type="PROSITE" id="PS51257">
    <property type="entry name" value="PROKAR_LIPOPROTEIN"/>
    <property type="match status" value="1"/>
</dbReference>
<evidence type="ECO:0000259" key="4">
    <source>
        <dbReference type="Pfam" id="PF00930"/>
    </source>
</evidence>
<dbReference type="GO" id="GO:0008236">
    <property type="term" value="F:serine-type peptidase activity"/>
    <property type="evidence" value="ECO:0007669"/>
    <property type="project" value="InterPro"/>
</dbReference>
<feature type="signal peptide" evidence="2">
    <location>
        <begin position="1"/>
        <end position="27"/>
    </location>
</feature>
<evidence type="ECO:0000259" key="3">
    <source>
        <dbReference type="Pfam" id="PF00326"/>
    </source>
</evidence>
<dbReference type="InterPro" id="IPR002469">
    <property type="entry name" value="Peptidase_S9B_N"/>
</dbReference>
<dbReference type="OrthoDB" id="9812921at2"/>
<dbReference type="Pfam" id="PF00930">
    <property type="entry name" value="DPPIV_N"/>
    <property type="match status" value="1"/>
</dbReference>
<dbReference type="Gene3D" id="3.40.50.1820">
    <property type="entry name" value="alpha/beta hydrolase"/>
    <property type="match status" value="1"/>
</dbReference>
<dbReference type="PANTHER" id="PTHR11731">
    <property type="entry name" value="PROTEASE FAMILY S9B,C DIPEPTIDYL-PEPTIDASE IV-RELATED"/>
    <property type="match status" value="1"/>
</dbReference>
<protein>
    <submittedName>
        <fullName evidence="5">Prolyl tripeptidyl peptidase</fullName>
        <ecNumber evidence="5">3.4.14.12</ecNumber>
    </submittedName>
</protein>
<dbReference type="PANTHER" id="PTHR11731:SF118">
    <property type="entry name" value="BLR1971 PROTEIN"/>
    <property type="match status" value="1"/>
</dbReference>
<keyword evidence="5" id="KW-0378">Hydrolase</keyword>
<comment type="caution">
    <text evidence="5">The sequence shown here is derived from an EMBL/GenBank/DDBJ whole genome shotgun (WGS) entry which is preliminary data.</text>
</comment>
<accession>A0A5C5VF61</accession>
<feature type="domain" description="Dipeptidylpeptidase IV N-terminal" evidence="4">
    <location>
        <begin position="185"/>
        <end position="479"/>
    </location>
</feature>
<dbReference type="Gene3D" id="2.140.10.30">
    <property type="entry name" value="Dipeptidylpeptidase IV, N-terminal domain"/>
    <property type="match status" value="1"/>
</dbReference>
<evidence type="ECO:0000313" key="5">
    <source>
        <dbReference type="EMBL" id="TWT36587.1"/>
    </source>
</evidence>
<dbReference type="InterPro" id="IPR001375">
    <property type="entry name" value="Peptidase_S9_cat"/>
</dbReference>
<dbReference type="RefSeq" id="WP_146563597.1">
    <property type="nucleotide sequence ID" value="NZ_SIHJ01000001.1"/>
</dbReference>
<dbReference type="AlphaFoldDB" id="A0A5C5VF61"/>
<dbReference type="EC" id="3.4.14.12" evidence="5"/>
<feature type="region of interest" description="Disordered" evidence="1">
    <location>
        <begin position="158"/>
        <end position="188"/>
    </location>
</feature>
<dbReference type="Proteomes" id="UP000316714">
    <property type="component" value="Unassembled WGS sequence"/>
</dbReference>
<dbReference type="SUPFAM" id="SSF53474">
    <property type="entry name" value="alpha/beta-Hydrolases"/>
    <property type="match status" value="1"/>
</dbReference>
<organism evidence="5 6">
    <name type="scientific">Posidoniimonas corsicana</name>
    <dbReference type="NCBI Taxonomy" id="1938618"/>
    <lineage>
        <taxon>Bacteria</taxon>
        <taxon>Pseudomonadati</taxon>
        <taxon>Planctomycetota</taxon>
        <taxon>Planctomycetia</taxon>
        <taxon>Pirellulales</taxon>
        <taxon>Lacipirellulaceae</taxon>
        <taxon>Posidoniimonas</taxon>
    </lineage>
</organism>
<feature type="chain" id="PRO_5023004021" evidence="2">
    <location>
        <begin position="28"/>
        <end position="793"/>
    </location>
</feature>
<dbReference type="InterPro" id="IPR050278">
    <property type="entry name" value="Serine_Prot_S9B/DPPIV"/>
</dbReference>